<dbReference type="EMBL" id="MU970179">
    <property type="protein sequence ID" value="KAK9319531.1"/>
    <property type="molecule type" value="Genomic_DNA"/>
</dbReference>
<gene>
    <name evidence="1" type="ORF">V1517DRAFT_38679</name>
</gene>
<comment type="caution">
    <text evidence="1">The sequence shown here is derived from an EMBL/GenBank/DDBJ whole genome shotgun (WGS) entry which is preliminary data.</text>
</comment>
<sequence length="820" mass="87955">MPSLFANPAHPAQHELTTTPTPTDRATETYTEPTSVQGYLFTTDSDYCHLKMLERSEISTAVTSPGGTHTALKGDDKQVAKLNHCTVALKDEPHFVECNETIDLPIPCWVDTDFPSTDMLSRPYSPVPEQKSKIEVAAIAVETVGMCAKSDEILVVSDVSCTEPVYGQNSFDHSTPREETPASTPTTPLWSGASSPTSLTPTTPIEACDDTVVGAETEVYGPEWCLRDSRDDRYSLNVSASSSIAAPTTAAVSPSAAVTGETATNITVPVTDDAGDLATKLPECVQYPTSVSTEAALCTASMGDCNHIVTLEHCTTTPEEEPRWVEYNENSDVPVPYWIDMDISFTDHLNRPYTPVREHEHNVHIAATPAEAEDTIANATEIVVTFNVSSTDLLHGPPSSNTSTPPEVLTVASTLSIKMDNLDQSTTAPEEEPRWVEYNENSDVPVPYWIDMDVSFTDHLNRPYTPPSEREAKVAFQAASDAGGKQIANLDQCATPDEEPRWVEYNENSDVPVPYWIDTDVSFTDHLNRPYTPVHEQESNVPTAATPEEVQDKCLDPNVSFTKLLHGPRSGNNSSASEVLTETSSPTVPLAWSDASLAISLSSTTPIDGQNRCSYLRGPNGCCYNDSVSGSADTATTTAAAGAAVAAAPTPPMATTAAAASPNGGSCQTDAAVPVAEYHNAVFPAGHRSAVMCLSPVQDVESQDHNHVAPSRYALGTLSRVNSVLASPFFSSPDSKDSMSDILSSFPTSIRLELISDLNNIEIFHGTCDHANPTGCGNCADKLDYLQRMRSATVAGTCNGVDGKVNVAKARDIVLQVRKC</sequence>
<proteinExistence type="predicted"/>
<evidence type="ECO:0000313" key="2">
    <source>
        <dbReference type="Proteomes" id="UP001489719"/>
    </source>
</evidence>
<name>A0ACC3TEX3_9ASCO</name>
<accession>A0ACC3TEX3</accession>
<evidence type="ECO:0000313" key="1">
    <source>
        <dbReference type="EMBL" id="KAK9319531.1"/>
    </source>
</evidence>
<organism evidence="1 2">
    <name type="scientific">Lipomyces orientalis</name>
    <dbReference type="NCBI Taxonomy" id="1233043"/>
    <lineage>
        <taxon>Eukaryota</taxon>
        <taxon>Fungi</taxon>
        <taxon>Dikarya</taxon>
        <taxon>Ascomycota</taxon>
        <taxon>Saccharomycotina</taxon>
        <taxon>Lipomycetes</taxon>
        <taxon>Lipomycetales</taxon>
        <taxon>Lipomycetaceae</taxon>
        <taxon>Lipomyces</taxon>
    </lineage>
</organism>
<keyword evidence="2" id="KW-1185">Reference proteome</keyword>
<protein>
    <submittedName>
        <fullName evidence="1">Uncharacterized protein</fullName>
    </submittedName>
</protein>
<reference evidence="2" key="1">
    <citation type="journal article" date="2024" name="Front. Bioeng. Biotechnol.">
        <title>Genome-scale model development and genomic sequencing of the oleaginous clade Lipomyces.</title>
        <authorList>
            <person name="Czajka J.J."/>
            <person name="Han Y."/>
            <person name="Kim J."/>
            <person name="Mondo S.J."/>
            <person name="Hofstad B.A."/>
            <person name="Robles A."/>
            <person name="Haridas S."/>
            <person name="Riley R."/>
            <person name="LaButti K."/>
            <person name="Pangilinan J."/>
            <person name="Andreopoulos W."/>
            <person name="Lipzen A."/>
            <person name="Yan J."/>
            <person name="Wang M."/>
            <person name="Ng V."/>
            <person name="Grigoriev I.V."/>
            <person name="Spatafora J.W."/>
            <person name="Magnuson J.K."/>
            <person name="Baker S.E."/>
            <person name="Pomraning K.R."/>
        </authorList>
    </citation>
    <scope>NUCLEOTIDE SEQUENCE [LARGE SCALE GENOMIC DNA]</scope>
    <source>
        <strain evidence="2">CBS 10300</strain>
    </source>
</reference>
<dbReference type="Proteomes" id="UP001489719">
    <property type="component" value="Unassembled WGS sequence"/>
</dbReference>